<evidence type="ECO:0000256" key="5">
    <source>
        <dbReference type="ARBA" id="ARBA00023239"/>
    </source>
</evidence>
<comment type="catalytic activity">
    <reaction evidence="6">
        <text>L-glutamine + H2O = L-glutamate + NH4(+)</text>
        <dbReference type="Rhea" id="RHEA:15889"/>
        <dbReference type="ChEBI" id="CHEBI:15377"/>
        <dbReference type="ChEBI" id="CHEBI:28938"/>
        <dbReference type="ChEBI" id="CHEBI:29985"/>
        <dbReference type="ChEBI" id="CHEBI:58359"/>
        <dbReference type="EC" id="3.5.1.2"/>
    </reaction>
</comment>
<dbReference type="Proteomes" id="UP000248161">
    <property type="component" value="Unassembled WGS sequence"/>
</dbReference>
<feature type="binding site" evidence="8">
    <location>
        <position position="107"/>
    </location>
    <ligand>
        <name>L-glutamine</name>
        <dbReference type="ChEBI" id="CHEBI:58359"/>
    </ligand>
</feature>
<proteinExistence type="inferred from homology"/>
<dbReference type="InterPro" id="IPR029062">
    <property type="entry name" value="Class_I_gatase-like"/>
</dbReference>
<evidence type="ECO:0000256" key="3">
    <source>
        <dbReference type="ARBA" id="ARBA00022801"/>
    </source>
</evidence>
<dbReference type="PROSITE" id="PS01236">
    <property type="entry name" value="PDXT_SNO_1"/>
    <property type="match status" value="1"/>
</dbReference>
<dbReference type="GO" id="GO:0004359">
    <property type="term" value="F:glutaminase activity"/>
    <property type="evidence" value="ECO:0007669"/>
    <property type="project" value="UniProtKB-EC"/>
</dbReference>
<name>A0A2V3HQ85_9ARCH</name>
<keyword evidence="3" id="KW-0378">Hydrolase</keyword>
<gene>
    <name evidence="9" type="primary">pdxT</name>
    <name evidence="9" type="ORF">CXX69_05100</name>
</gene>
<dbReference type="PIRSF" id="PIRSF005639">
    <property type="entry name" value="Glut_amidoT_SNO"/>
    <property type="match status" value="1"/>
</dbReference>
<keyword evidence="5" id="KW-0456">Lyase</keyword>
<evidence type="ECO:0000313" key="9">
    <source>
        <dbReference type="EMBL" id="PXF21284.1"/>
    </source>
</evidence>
<dbReference type="SUPFAM" id="SSF52317">
    <property type="entry name" value="Class I glutamine amidotransferase-like"/>
    <property type="match status" value="1"/>
</dbReference>
<organism evidence="9 10">
    <name type="scientific">Candidatus Thalassarchaeum betae</name>
    <dbReference type="NCBI Taxonomy" id="2599289"/>
    <lineage>
        <taxon>Archaea</taxon>
        <taxon>Methanobacteriati</taxon>
        <taxon>Thermoplasmatota</taxon>
        <taxon>Candidatus Poseidoniia</taxon>
        <taxon>Candidatus Poseidoniales</taxon>
        <taxon>Candidatus Thalassarchaeaceae</taxon>
        <taxon>Candidatus Thalassarchaeum</taxon>
    </lineage>
</organism>
<feature type="binding site" evidence="8">
    <location>
        <begin position="135"/>
        <end position="136"/>
    </location>
    <ligand>
        <name>L-glutamine</name>
        <dbReference type="ChEBI" id="CHEBI:58359"/>
    </ligand>
</feature>
<dbReference type="NCBIfam" id="TIGR03800">
    <property type="entry name" value="PLP_synth_Pdx2"/>
    <property type="match status" value="1"/>
</dbReference>
<dbReference type="EMBL" id="PSPG01000010">
    <property type="protein sequence ID" value="PXF21284.1"/>
    <property type="molecule type" value="Genomic_DNA"/>
</dbReference>
<evidence type="ECO:0000256" key="1">
    <source>
        <dbReference type="ARBA" id="ARBA00008345"/>
    </source>
</evidence>
<dbReference type="AlphaFoldDB" id="A0A2V3HQ85"/>
<dbReference type="GO" id="GO:0016829">
    <property type="term" value="F:lyase activity"/>
    <property type="evidence" value="ECO:0007669"/>
    <property type="project" value="UniProtKB-KW"/>
</dbReference>
<dbReference type="Pfam" id="PF01174">
    <property type="entry name" value="SNO"/>
    <property type="match status" value="1"/>
</dbReference>
<accession>A0A2V3HQ85</accession>
<feature type="binding site" evidence="8">
    <location>
        <begin position="48"/>
        <end position="50"/>
    </location>
    <ligand>
        <name>L-glutamine</name>
        <dbReference type="ChEBI" id="CHEBI:58359"/>
    </ligand>
</feature>
<comment type="caution">
    <text evidence="9">The sequence shown here is derived from an EMBL/GenBank/DDBJ whole genome shotgun (WGS) entry which is preliminary data.</text>
</comment>
<dbReference type="InterPro" id="IPR021196">
    <property type="entry name" value="PdxT/SNO_CS"/>
</dbReference>
<dbReference type="InterPro" id="IPR002161">
    <property type="entry name" value="PdxT/SNO"/>
</dbReference>
<dbReference type="Gene3D" id="3.40.50.880">
    <property type="match status" value="1"/>
</dbReference>
<dbReference type="GO" id="GO:0042823">
    <property type="term" value="P:pyridoxal phosphate biosynthetic process"/>
    <property type="evidence" value="ECO:0007669"/>
    <property type="project" value="InterPro"/>
</dbReference>
<reference evidence="9 10" key="1">
    <citation type="journal article" date="2015" name="Nat. Commun.">
        <title>Genomic and transcriptomic evidence for scavenging of diverse organic compounds by widespread deep-sea archaea.</title>
        <authorList>
            <person name="Li M."/>
            <person name="Baker B.J."/>
            <person name="Anantharaman K."/>
            <person name="Jain S."/>
            <person name="Breier J.A."/>
            <person name="Dick G.J."/>
        </authorList>
    </citation>
    <scope>NUCLEOTIDE SEQUENCE [LARGE SCALE GENOMIC DNA]</scope>
    <source>
        <strain evidence="9">Cayman_51_deep</strain>
    </source>
</reference>
<feature type="active site" description="Charge relay system" evidence="7">
    <location>
        <position position="171"/>
    </location>
</feature>
<evidence type="ECO:0000256" key="8">
    <source>
        <dbReference type="PIRSR" id="PIRSR005639-2"/>
    </source>
</evidence>
<dbReference type="PANTHER" id="PTHR31559:SF0">
    <property type="entry name" value="PYRIDOXAL 5'-PHOSPHATE SYNTHASE SUBUNIT SNO1-RELATED"/>
    <property type="match status" value="1"/>
</dbReference>
<evidence type="ECO:0000313" key="10">
    <source>
        <dbReference type="Proteomes" id="UP000248161"/>
    </source>
</evidence>
<evidence type="ECO:0000256" key="2">
    <source>
        <dbReference type="ARBA" id="ARBA00012918"/>
    </source>
</evidence>
<evidence type="ECO:0000256" key="6">
    <source>
        <dbReference type="ARBA" id="ARBA00049534"/>
    </source>
</evidence>
<dbReference type="PANTHER" id="PTHR31559">
    <property type="entry name" value="PYRIDOXAL 5'-PHOSPHATE SYNTHASE SUBUNIT SNO"/>
    <property type="match status" value="1"/>
</dbReference>
<dbReference type="PROSITE" id="PS51273">
    <property type="entry name" value="GATASE_TYPE_1"/>
    <property type="match status" value="1"/>
</dbReference>
<comment type="similarity">
    <text evidence="1">Belongs to the glutaminase PdxT/SNO family.</text>
</comment>
<protein>
    <recommendedName>
        <fullName evidence="2">glutaminase</fullName>
        <ecNumber evidence="2">3.5.1.2</ecNumber>
    </recommendedName>
</protein>
<dbReference type="GO" id="GO:0008614">
    <property type="term" value="P:pyridoxine metabolic process"/>
    <property type="evidence" value="ECO:0007669"/>
    <property type="project" value="TreeGrafter"/>
</dbReference>
<dbReference type="PROSITE" id="PS51130">
    <property type="entry name" value="PDXT_SNO_2"/>
    <property type="match status" value="1"/>
</dbReference>
<dbReference type="EC" id="3.5.1.2" evidence="2"/>
<keyword evidence="4" id="KW-0315">Glutamine amidotransferase</keyword>
<dbReference type="GO" id="GO:1903600">
    <property type="term" value="C:glutaminase complex"/>
    <property type="evidence" value="ECO:0007669"/>
    <property type="project" value="TreeGrafter"/>
</dbReference>
<feature type="active site" description="Nucleophile" evidence="7">
    <location>
        <position position="84"/>
    </location>
</feature>
<sequence>MLQGARHVHIAALRLAADESDIEVEIHELRKASDLAAADPDAIVIPGGESTTMRLTGTDPASGLLPALFEWIRSNDTRPVLGTCAGAILLADPRDGGGPLVDAVIDRNAYGRQADSFQATLEASLLGRDFPGVFIRAPRFSSNGEGSEVAVLHGDEVVGVMTGNRLALTFHPELSTDIGFHRWLLETAANGGSA</sequence>
<evidence type="ECO:0000256" key="4">
    <source>
        <dbReference type="ARBA" id="ARBA00022962"/>
    </source>
</evidence>
<dbReference type="GO" id="GO:0005829">
    <property type="term" value="C:cytosol"/>
    <property type="evidence" value="ECO:0007669"/>
    <property type="project" value="TreeGrafter"/>
</dbReference>
<feature type="active site" description="Charge relay system" evidence="7">
    <location>
        <position position="173"/>
    </location>
</feature>
<evidence type="ECO:0000256" key="7">
    <source>
        <dbReference type="PIRSR" id="PIRSR005639-1"/>
    </source>
</evidence>